<dbReference type="AlphaFoldDB" id="A0A916U093"/>
<accession>A0A916U093</accession>
<dbReference type="RefSeq" id="WP_188670251.1">
    <property type="nucleotide sequence ID" value="NZ_BMJH01000001.1"/>
</dbReference>
<feature type="chain" id="PRO_5037962096" evidence="2">
    <location>
        <begin position="25"/>
        <end position="372"/>
    </location>
</feature>
<feature type="domain" description="Fe/B12 periplasmic-binding" evidence="3">
    <location>
        <begin position="55"/>
        <end position="336"/>
    </location>
</feature>
<keyword evidence="2" id="KW-0732">Signal</keyword>
<dbReference type="PANTHER" id="PTHR30535:SF34">
    <property type="entry name" value="MOLYBDATE-BINDING PROTEIN MOLA"/>
    <property type="match status" value="1"/>
</dbReference>
<sequence>MVTKLRVLAVLTGALLLTSACSQAIEPTSTSDETLQIVDDFDRSVDVPVDPSRIAVLEWEGLVAKTLAVLNEDDRIVAVDPATKSDPARQVIVPAIADATDVGSPWSGINYEVLASLAPDMMFLEAWVSSDEDRQLHEDAVEQIERLGIPVIVFMSPSNFDNPAMDTAYDVITKVGDVLDRSDATDSIVEGMKSSIDDVVNKIPDLPDDERPTVAIFASIAYLMGEKSIQSELFASMLGARNVAGGGTFVPISEEKLLALDPDVLVVAGHEGYIGLDEVYGGANTGIDWSKVQTLRAISSERVTALGYNEWRATLETPIALLKVASVLYPEAFADVDIAQKELDYYQDIFGLDDASARDAIDGQQFRGELDN</sequence>
<evidence type="ECO:0000313" key="4">
    <source>
        <dbReference type="EMBL" id="GGC55245.1"/>
    </source>
</evidence>
<dbReference type="Proteomes" id="UP000641514">
    <property type="component" value="Unassembled WGS sequence"/>
</dbReference>
<organism evidence="4 5">
    <name type="scientific">Hoyosella rhizosphaerae</name>
    <dbReference type="NCBI Taxonomy" id="1755582"/>
    <lineage>
        <taxon>Bacteria</taxon>
        <taxon>Bacillati</taxon>
        <taxon>Actinomycetota</taxon>
        <taxon>Actinomycetes</taxon>
        <taxon>Mycobacteriales</taxon>
        <taxon>Hoyosellaceae</taxon>
        <taxon>Hoyosella</taxon>
    </lineage>
</organism>
<gene>
    <name evidence="4" type="ORF">GCM10011410_04550</name>
</gene>
<comment type="caution">
    <text evidence="4">The sequence shown here is derived from an EMBL/GenBank/DDBJ whole genome shotgun (WGS) entry which is preliminary data.</text>
</comment>
<reference evidence="4" key="2">
    <citation type="submission" date="2020-09" db="EMBL/GenBank/DDBJ databases">
        <authorList>
            <person name="Sun Q."/>
            <person name="Zhou Y."/>
        </authorList>
    </citation>
    <scope>NUCLEOTIDE SEQUENCE</scope>
    <source>
        <strain evidence="4">CGMCC 1.15478</strain>
    </source>
</reference>
<reference evidence="4" key="1">
    <citation type="journal article" date="2014" name="Int. J. Syst. Evol. Microbiol.">
        <title>Complete genome sequence of Corynebacterium casei LMG S-19264T (=DSM 44701T), isolated from a smear-ripened cheese.</title>
        <authorList>
            <consortium name="US DOE Joint Genome Institute (JGI-PGF)"/>
            <person name="Walter F."/>
            <person name="Albersmeier A."/>
            <person name="Kalinowski J."/>
            <person name="Ruckert C."/>
        </authorList>
    </citation>
    <scope>NUCLEOTIDE SEQUENCE</scope>
    <source>
        <strain evidence="4">CGMCC 1.15478</strain>
    </source>
</reference>
<dbReference type="PANTHER" id="PTHR30535">
    <property type="entry name" value="VITAMIN B12-BINDING PROTEIN"/>
    <property type="match status" value="1"/>
</dbReference>
<comment type="similarity">
    <text evidence="1">Belongs to the bacterial solute-binding protein 8 family.</text>
</comment>
<dbReference type="Gene3D" id="3.40.50.1980">
    <property type="entry name" value="Nitrogenase molybdenum iron protein domain"/>
    <property type="match status" value="2"/>
</dbReference>
<feature type="signal peptide" evidence="2">
    <location>
        <begin position="1"/>
        <end position="24"/>
    </location>
</feature>
<evidence type="ECO:0000256" key="1">
    <source>
        <dbReference type="ARBA" id="ARBA00008814"/>
    </source>
</evidence>
<proteinExistence type="inferred from homology"/>
<dbReference type="InterPro" id="IPR050902">
    <property type="entry name" value="ABC_Transporter_SBP"/>
</dbReference>
<dbReference type="PROSITE" id="PS51257">
    <property type="entry name" value="PROKAR_LIPOPROTEIN"/>
    <property type="match status" value="1"/>
</dbReference>
<dbReference type="Pfam" id="PF01497">
    <property type="entry name" value="Peripla_BP_2"/>
    <property type="match status" value="1"/>
</dbReference>
<dbReference type="PROSITE" id="PS50983">
    <property type="entry name" value="FE_B12_PBP"/>
    <property type="match status" value="1"/>
</dbReference>
<name>A0A916U093_9ACTN</name>
<dbReference type="InterPro" id="IPR002491">
    <property type="entry name" value="ABC_transptr_periplasmic_BD"/>
</dbReference>
<keyword evidence="5" id="KW-1185">Reference proteome</keyword>
<dbReference type="SUPFAM" id="SSF53807">
    <property type="entry name" value="Helical backbone' metal receptor"/>
    <property type="match status" value="1"/>
</dbReference>
<evidence type="ECO:0000259" key="3">
    <source>
        <dbReference type="PROSITE" id="PS50983"/>
    </source>
</evidence>
<evidence type="ECO:0000256" key="2">
    <source>
        <dbReference type="SAM" id="SignalP"/>
    </source>
</evidence>
<dbReference type="EMBL" id="BMJH01000001">
    <property type="protein sequence ID" value="GGC55245.1"/>
    <property type="molecule type" value="Genomic_DNA"/>
</dbReference>
<evidence type="ECO:0000313" key="5">
    <source>
        <dbReference type="Proteomes" id="UP000641514"/>
    </source>
</evidence>
<protein>
    <submittedName>
        <fullName evidence="4">Iron ABC transporter substrate-binding protein</fullName>
    </submittedName>
</protein>